<accession>A0A9P1DIJ6</accession>
<dbReference type="EMBL" id="CAMXCT020004879">
    <property type="protein sequence ID" value="CAL1164032.1"/>
    <property type="molecule type" value="Genomic_DNA"/>
</dbReference>
<evidence type="ECO:0000256" key="2">
    <source>
        <dbReference type="PROSITE-ProRule" id="PRU00708"/>
    </source>
</evidence>
<dbReference type="AlphaFoldDB" id="A0A9P1DIJ6"/>
<dbReference type="Gene3D" id="1.25.40.10">
    <property type="entry name" value="Tetratricopeptide repeat domain"/>
    <property type="match status" value="2"/>
</dbReference>
<dbReference type="NCBIfam" id="TIGR00756">
    <property type="entry name" value="PPR"/>
    <property type="match status" value="1"/>
</dbReference>
<feature type="repeat" description="PPR" evidence="2">
    <location>
        <begin position="162"/>
        <end position="196"/>
    </location>
</feature>
<dbReference type="Proteomes" id="UP001152797">
    <property type="component" value="Unassembled WGS sequence"/>
</dbReference>
<keyword evidence="1" id="KW-0677">Repeat</keyword>
<evidence type="ECO:0000313" key="3">
    <source>
        <dbReference type="EMBL" id="CAI4010657.1"/>
    </source>
</evidence>
<organism evidence="3">
    <name type="scientific">Cladocopium goreaui</name>
    <dbReference type="NCBI Taxonomy" id="2562237"/>
    <lineage>
        <taxon>Eukaryota</taxon>
        <taxon>Sar</taxon>
        <taxon>Alveolata</taxon>
        <taxon>Dinophyceae</taxon>
        <taxon>Suessiales</taxon>
        <taxon>Symbiodiniaceae</taxon>
        <taxon>Cladocopium</taxon>
    </lineage>
</organism>
<gene>
    <name evidence="3" type="ORF">C1SCF055_LOCUS35905</name>
</gene>
<evidence type="ECO:0000313" key="5">
    <source>
        <dbReference type="Proteomes" id="UP001152797"/>
    </source>
</evidence>
<comment type="caution">
    <text evidence="3">The sequence shown here is derived from an EMBL/GenBank/DDBJ whole genome shotgun (WGS) entry which is preliminary data.</text>
</comment>
<keyword evidence="5" id="KW-1185">Reference proteome</keyword>
<dbReference type="InterPro" id="IPR011990">
    <property type="entry name" value="TPR-like_helical_dom_sf"/>
</dbReference>
<evidence type="ECO:0000256" key="1">
    <source>
        <dbReference type="ARBA" id="ARBA00022737"/>
    </source>
</evidence>
<protein>
    <recommendedName>
        <fullName evidence="6">Pentatricopeptide repeat-containing protein, chloroplastic</fullName>
    </recommendedName>
</protein>
<proteinExistence type="predicted"/>
<reference evidence="4 5" key="2">
    <citation type="submission" date="2024-05" db="EMBL/GenBank/DDBJ databases">
        <authorList>
            <person name="Chen Y."/>
            <person name="Shah S."/>
            <person name="Dougan E. K."/>
            <person name="Thang M."/>
            <person name="Chan C."/>
        </authorList>
    </citation>
    <scope>NUCLEOTIDE SEQUENCE [LARGE SCALE GENOMIC DNA]</scope>
</reference>
<dbReference type="PROSITE" id="PS51375">
    <property type="entry name" value="PPR"/>
    <property type="match status" value="2"/>
</dbReference>
<dbReference type="PANTHER" id="PTHR47936:SF1">
    <property type="entry name" value="PENTATRICOPEPTIDE REPEAT-CONTAINING PROTEIN GUN1, CHLOROPLASTIC"/>
    <property type="match status" value="1"/>
</dbReference>
<dbReference type="OrthoDB" id="10402660at2759"/>
<feature type="repeat" description="PPR" evidence="2">
    <location>
        <begin position="232"/>
        <end position="266"/>
    </location>
</feature>
<evidence type="ECO:0000313" key="4">
    <source>
        <dbReference type="EMBL" id="CAL4797969.1"/>
    </source>
</evidence>
<sequence length="544" mass="59775">MQIQPSAASFNAASTGQHWETALQLLQAAKINGIKATSKSLMAQLKASEKGSLWQDVLALMRGDVQLGIAIRACHQASQWQRALTLFSERCAKGVPPVELWNAAMAGQENWQHTLMLFEGLQRVLPPDAFSCNLAMKACEMGQHWQGTLTLLRQMLQLQLDDVLTYHMVMTTCMESWRWETCLSLLQDLESSGSEPGLMTYGPAVGACLRTLQWEHALLLVRHLWAKTLTPDTTMCNAVITVCERSGRWAWALQLLQEMGCSGPTPDVTTRNAVINACATGSCWEAALAALAARAQALGLQKNLQGPGAGEALGAALRACSLAMRWREALELPRRTLVCHFAVLDACCRSNRYLDIAQLREETGKSLVATSKEGGDHSESVMAAVMEELQDLGTFGDEVAAVGAFQAPVTRSLMSLMALTRGEILQVDLGGEMVLRDPFLERQSSLGPFFVRNFLSNVGFGPEKAWLEDARAKSRRIMEVGTFADPMAKDILAYVASNLHHRGAGRIGGYRAECWKALPAVHVEHHRFPHAERQALLDLLRSLR</sequence>
<dbReference type="Pfam" id="PF13041">
    <property type="entry name" value="PPR_2"/>
    <property type="match status" value="1"/>
</dbReference>
<name>A0A9P1DIJ6_9DINO</name>
<dbReference type="EMBL" id="CAMXCT010004879">
    <property type="protein sequence ID" value="CAI4010657.1"/>
    <property type="molecule type" value="Genomic_DNA"/>
</dbReference>
<evidence type="ECO:0008006" key="6">
    <source>
        <dbReference type="Google" id="ProtNLM"/>
    </source>
</evidence>
<dbReference type="PANTHER" id="PTHR47936">
    <property type="entry name" value="PPR_LONG DOMAIN-CONTAINING PROTEIN"/>
    <property type="match status" value="1"/>
</dbReference>
<reference evidence="3" key="1">
    <citation type="submission" date="2022-10" db="EMBL/GenBank/DDBJ databases">
        <authorList>
            <person name="Chen Y."/>
            <person name="Dougan E. K."/>
            <person name="Chan C."/>
            <person name="Rhodes N."/>
            <person name="Thang M."/>
        </authorList>
    </citation>
    <scope>NUCLEOTIDE SEQUENCE</scope>
</reference>
<dbReference type="InterPro" id="IPR002885">
    <property type="entry name" value="PPR_rpt"/>
</dbReference>
<dbReference type="EMBL" id="CAMXCT030004879">
    <property type="protein sequence ID" value="CAL4797969.1"/>
    <property type="molecule type" value="Genomic_DNA"/>
</dbReference>